<dbReference type="InterPro" id="IPR022803">
    <property type="entry name" value="Ribosomal_uL5_dom_sf"/>
</dbReference>
<dbReference type="OrthoDB" id="7819at2157"/>
<dbReference type="PANTHER" id="PTHR39652:SF1">
    <property type="entry name" value="UPF0201 PROTEIN TK1335"/>
    <property type="match status" value="1"/>
</dbReference>
<dbReference type="SUPFAM" id="SSF55282">
    <property type="entry name" value="RL5-like"/>
    <property type="match status" value="1"/>
</dbReference>
<reference evidence="3" key="1">
    <citation type="submission" date="2012-03" db="EMBL/GenBank/DDBJ databases">
        <title>Complete genome of Caldisphaera lagunensis DSM 15908.</title>
        <authorList>
            <person name="Lucas S."/>
            <person name="Copeland A."/>
            <person name="Lapidus A."/>
            <person name="Glavina del Rio T."/>
            <person name="Dalin E."/>
            <person name="Tice H."/>
            <person name="Bruce D."/>
            <person name="Goodwin L."/>
            <person name="Pitluck S."/>
            <person name="Peters L."/>
            <person name="Mikhailova N."/>
            <person name="Teshima H."/>
            <person name="Kyrpides N."/>
            <person name="Mavromatis K."/>
            <person name="Ivanova N."/>
            <person name="Brettin T."/>
            <person name="Detter J.C."/>
            <person name="Han C."/>
            <person name="Larimer F."/>
            <person name="Land M."/>
            <person name="Hauser L."/>
            <person name="Markowitz V."/>
            <person name="Cheng J.-F."/>
            <person name="Hugenholtz P."/>
            <person name="Woyke T."/>
            <person name="Wu D."/>
            <person name="Spring S."/>
            <person name="Schroeder M."/>
            <person name="Brambilla E."/>
            <person name="Klenk H.-P."/>
            <person name="Eisen J.A."/>
        </authorList>
    </citation>
    <scope>NUCLEOTIDE SEQUENCE [LARGE SCALE GENOMIC DNA]</scope>
    <source>
        <strain evidence="3">DSM 15908 / JCM 11604 / IC-154</strain>
    </source>
</reference>
<organism evidence="2 3">
    <name type="scientific">Caldisphaera lagunensis (strain DSM 15908 / JCM 11604 / ANMR 0165 / IC-154)</name>
    <dbReference type="NCBI Taxonomy" id="1056495"/>
    <lineage>
        <taxon>Archaea</taxon>
        <taxon>Thermoproteota</taxon>
        <taxon>Thermoprotei</taxon>
        <taxon>Acidilobales</taxon>
        <taxon>Caldisphaeraceae</taxon>
        <taxon>Caldisphaera</taxon>
    </lineage>
</organism>
<dbReference type="InterPro" id="IPR002739">
    <property type="entry name" value="PAB1135-like"/>
</dbReference>
<dbReference type="GeneID" id="14212716"/>
<dbReference type="KEGG" id="clg:Calag_1456"/>
<proteinExistence type="inferred from homology"/>
<comment type="similarity">
    <text evidence="1">Belongs to the UPF0201 family.</text>
</comment>
<sequence>MENGKIIVEAELRPTEDEEKVIKAINNVFTCENMEITDQGDYKIIRCSSNSYKSLNKFHELLRRQAILDAARSYFFKRIKGNKLLILLHKQAAYSGKISFISWDEESPLGPIKIIIESKDINSVIDWLSPQTVRGKPLWERGPPKD</sequence>
<gene>
    <name evidence="2" type="ordered locus">Calag_1456</name>
</gene>
<dbReference type="HAMAP" id="MF_01112">
    <property type="entry name" value="UPF0201"/>
    <property type="match status" value="1"/>
</dbReference>
<dbReference type="eggNOG" id="arCOG01043">
    <property type="taxonomic scope" value="Archaea"/>
</dbReference>
<dbReference type="NCBIfam" id="NF001687">
    <property type="entry name" value="PRK00447.1"/>
    <property type="match status" value="1"/>
</dbReference>
<accession>L0ADP5</accession>
<dbReference type="AlphaFoldDB" id="L0ADP5"/>
<dbReference type="Gene3D" id="3.30.1440.10">
    <property type="match status" value="1"/>
</dbReference>
<keyword evidence="3" id="KW-1185">Reference proteome</keyword>
<dbReference type="STRING" id="1056495.Calag_1456"/>
<dbReference type="EMBL" id="CP003378">
    <property type="protein sequence ID" value="AFZ71160.1"/>
    <property type="molecule type" value="Genomic_DNA"/>
</dbReference>
<dbReference type="PANTHER" id="PTHR39652">
    <property type="entry name" value="UPF0201 PROTEIN TK1335"/>
    <property type="match status" value="1"/>
</dbReference>
<dbReference type="InParanoid" id="L0ADP5"/>
<evidence type="ECO:0000313" key="3">
    <source>
        <dbReference type="Proteomes" id="UP000010469"/>
    </source>
</evidence>
<dbReference type="HOGENOM" id="CLU_134829_1_0_2"/>
<dbReference type="RefSeq" id="WP_015233057.1">
    <property type="nucleotide sequence ID" value="NC_019791.1"/>
</dbReference>
<protein>
    <recommendedName>
        <fullName evidence="1">UPF0201 protein Calag_1456</fullName>
    </recommendedName>
</protein>
<dbReference type="Pfam" id="PF01877">
    <property type="entry name" value="RNA_binding"/>
    <property type="match status" value="1"/>
</dbReference>
<evidence type="ECO:0000256" key="1">
    <source>
        <dbReference type="HAMAP-Rule" id="MF_01112"/>
    </source>
</evidence>
<dbReference type="Proteomes" id="UP000010469">
    <property type="component" value="Chromosome"/>
</dbReference>
<evidence type="ECO:0000313" key="2">
    <source>
        <dbReference type="EMBL" id="AFZ71160.1"/>
    </source>
</evidence>
<name>L0ADP5_CALLD</name>